<comment type="catalytic activity">
    <reaction evidence="1 5">
        <text>uridine(55) in tRNA = pseudouridine(55) in tRNA</text>
        <dbReference type="Rhea" id="RHEA:42532"/>
        <dbReference type="Rhea" id="RHEA-COMP:10101"/>
        <dbReference type="Rhea" id="RHEA-COMP:10102"/>
        <dbReference type="ChEBI" id="CHEBI:65314"/>
        <dbReference type="ChEBI" id="CHEBI:65315"/>
        <dbReference type="EC" id="5.4.99.25"/>
    </reaction>
</comment>
<comment type="caution">
    <text evidence="9">The sequence shown here is derived from an EMBL/GenBank/DDBJ whole genome shotgun (WGS) entry which is preliminary data.</text>
</comment>
<dbReference type="InterPro" id="IPR036974">
    <property type="entry name" value="PUA_sf"/>
</dbReference>
<feature type="domain" description="tRNA pseudouridine synthase II TruB subfamily 1 C-terminal" evidence="7">
    <location>
        <begin position="248"/>
        <end position="305"/>
    </location>
</feature>
<dbReference type="Pfam" id="PF01509">
    <property type="entry name" value="TruB_N"/>
    <property type="match status" value="1"/>
</dbReference>
<dbReference type="SUPFAM" id="SSF55120">
    <property type="entry name" value="Pseudouridine synthase"/>
    <property type="match status" value="1"/>
</dbReference>
<dbReference type="InterPro" id="IPR032819">
    <property type="entry name" value="TruB_C"/>
</dbReference>
<evidence type="ECO:0000259" key="7">
    <source>
        <dbReference type="Pfam" id="PF09157"/>
    </source>
</evidence>
<dbReference type="InterPro" id="IPR002501">
    <property type="entry name" value="PsdUridine_synth_N"/>
</dbReference>
<evidence type="ECO:0000256" key="1">
    <source>
        <dbReference type="ARBA" id="ARBA00000385"/>
    </source>
</evidence>
<dbReference type="HAMAP" id="MF_01080">
    <property type="entry name" value="TruB_bact"/>
    <property type="match status" value="1"/>
</dbReference>
<dbReference type="GO" id="GO:1990481">
    <property type="term" value="P:mRNA pseudouridine synthesis"/>
    <property type="evidence" value="ECO:0007669"/>
    <property type="project" value="TreeGrafter"/>
</dbReference>
<proteinExistence type="inferred from homology"/>
<dbReference type="InterPro" id="IPR015240">
    <property type="entry name" value="tRNA_sdUridine_synth_fam1_C"/>
</dbReference>
<dbReference type="Proteomes" id="UP000632858">
    <property type="component" value="Unassembled WGS sequence"/>
</dbReference>
<dbReference type="Pfam" id="PF09157">
    <property type="entry name" value="TruB-C_2"/>
    <property type="match status" value="1"/>
</dbReference>
<evidence type="ECO:0000256" key="4">
    <source>
        <dbReference type="ARBA" id="ARBA00023235"/>
    </source>
</evidence>
<evidence type="ECO:0000259" key="6">
    <source>
        <dbReference type="Pfam" id="PF01509"/>
    </source>
</evidence>
<feature type="domain" description="Pseudouridine synthase II N-terminal" evidence="6">
    <location>
        <begin position="35"/>
        <end position="183"/>
    </location>
</feature>
<dbReference type="GO" id="GO:0003723">
    <property type="term" value="F:RNA binding"/>
    <property type="evidence" value="ECO:0007669"/>
    <property type="project" value="InterPro"/>
</dbReference>
<dbReference type="Pfam" id="PF16198">
    <property type="entry name" value="TruB_C_2"/>
    <property type="match status" value="1"/>
</dbReference>
<comment type="similarity">
    <text evidence="2 5">Belongs to the pseudouridine synthase TruB family. Type 1 subfamily.</text>
</comment>
<dbReference type="RefSeq" id="WP_188449091.1">
    <property type="nucleotide sequence ID" value="NZ_BMFO01000002.1"/>
</dbReference>
<evidence type="ECO:0000256" key="3">
    <source>
        <dbReference type="ARBA" id="ARBA00022694"/>
    </source>
</evidence>
<organism evidence="9 10">
    <name type="scientific">Arenimonas maotaiensis</name>
    <dbReference type="NCBI Taxonomy" id="1446479"/>
    <lineage>
        <taxon>Bacteria</taxon>
        <taxon>Pseudomonadati</taxon>
        <taxon>Pseudomonadota</taxon>
        <taxon>Gammaproteobacteria</taxon>
        <taxon>Lysobacterales</taxon>
        <taxon>Lysobacteraceae</taxon>
        <taxon>Arenimonas</taxon>
    </lineage>
</organism>
<dbReference type="CDD" id="cd21152">
    <property type="entry name" value="PUA_TruB_bacterial"/>
    <property type="match status" value="1"/>
</dbReference>
<protein>
    <recommendedName>
        <fullName evidence="5">tRNA pseudouridine synthase B</fullName>
        <ecNumber evidence="5">5.4.99.25</ecNumber>
    </recommendedName>
    <alternativeName>
        <fullName evidence="5">tRNA pseudouridine(55) synthase</fullName>
        <shortName evidence="5">Psi55 synthase</shortName>
    </alternativeName>
    <alternativeName>
        <fullName evidence="5">tRNA pseudouridylate synthase</fullName>
    </alternativeName>
    <alternativeName>
        <fullName evidence="5">tRNA-uridine isomerase</fullName>
    </alternativeName>
</protein>
<dbReference type="EMBL" id="BMFO01000002">
    <property type="protein sequence ID" value="GGF92715.1"/>
    <property type="molecule type" value="Genomic_DNA"/>
</dbReference>
<feature type="active site" description="Nucleophile" evidence="5">
    <location>
        <position position="50"/>
    </location>
</feature>
<evidence type="ECO:0000313" key="10">
    <source>
        <dbReference type="Proteomes" id="UP000632858"/>
    </source>
</evidence>
<dbReference type="InterPro" id="IPR015947">
    <property type="entry name" value="PUA-like_sf"/>
</dbReference>
<dbReference type="Gene3D" id="3.30.2350.10">
    <property type="entry name" value="Pseudouridine synthase"/>
    <property type="match status" value="1"/>
</dbReference>
<dbReference type="PANTHER" id="PTHR13767">
    <property type="entry name" value="TRNA-PSEUDOURIDINE SYNTHASE"/>
    <property type="match status" value="1"/>
</dbReference>
<keyword evidence="10" id="KW-1185">Reference proteome</keyword>
<keyword evidence="3 5" id="KW-0819">tRNA processing</keyword>
<dbReference type="InterPro" id="IPR020103">
    <property type="entry name" value="PsdUridine_synth_cat_dom_sf"/>
</dbReference>
<accession>A0A917CLI9</accession>
<dbReference type="GO" id="GO:0160148">
    <property type="term" value="F:tRNA pseudouridine(55) synthase activity"/>
    <property type="evidence" value="ECO:0007669"/>
    <property type="project" value="UniProtKB-EC"/>
</dbReference>
<dbReference type="CDD" id="cd02573">
    <property type="entry name" value="PseudoU_synth_EcTruB"/>
    <property type="match status" value="1"/>
</dbReference>
<reference evidence="9" key="1">
    <citation type="journal article" date="2014" name="Int. J. Syst. Evol. Microbiol.">
        <title>Complete genome sequence of Corynebacterium casei LMG S-19264T (=DSM 44701T), isolated from a smear-ripened cheese.</title>
        <authorList>
            <consortium name="US DOE Joint Genome Institute (JGI-PGF)"/>
            <person name="Walter F."/>
            <person name="Albersmeier A."/>
            <person name="Kalinowski J."/>
            <person name="Ruckert C."/>
        </authorList>
    </citation>
    <scope>NUCLEOTIDE SEQUENCE</scope>
    <source>
        <strain evidence="9">CGMCC 1.12726</strain>
    </source>
</reference>
<evidence type="ECO:0000256" key="2">
    <source>
        <dbReference type="ARBA" id="ARBA00005642"/>
    </source>
</evidence>
<sequence>MKKTQFTFPRRPVDGLILLDKPQGLSSNQALQKVRNLLRAEKAGHTGALDPLATGVLPICLGEATKAAGILLGNDKAYEVEARLGATTDTDDAEGQILRERPVPVFTAADIMALLPRFTGDIQQVPPIYSALKQGGEPLYVKARRGDSIELEARPVSIHAIELLDIGPESLRLRVTCGSGTYIRSLVRDLGEALGCGAHVTALRRLWVEPFQDLPLWTIEALQALAELGEAVLDAAVLPVEQALRAVPKLMLDAEQARRLGMGQPVRLPEAAETVEPVQLCDESGRSLGLVHIGPDGLVRVQRLFRWAAIN</sequence>
<dbReference type="NCBIfam" id="TIGR00431">
    <property type="entry name" value="TruB"/>
    <property type="match status" value="1"/>
</dbReference>
<dbReference type="GO" id="GO:0031119">
    <property type="term" value="P:tRNA pseudouridine synthesis"/>
    <property type="evidence" value="ECO:0007669"/>
    <property type="project" value="UniProtKB-UniRule"/>
</dbReference>
<evidence type="ECO:0000256" key="5">
    <source>
        <dbReference type="HAMAP-Rule" id="MF_01080"/>
    </source>
</evidence>
<comment type="function">
    <text evidence="5">Responsible for synthesis of pseudouridine from uracil-55 in the psi GC loop of transfer RNAs.</text>
</comment>
<name>A0A917CLI9_9GAMM</name>
<dbReference type="InterPro" id="IPR014780">
    <property type="entry name" value="tRNA_psdUridine_synth_TruB"/>
</dbReference>
<evidence type="ECO:0000259" key="8">
    <source>
        <dbReference type="Pfam" id="PF16198"/>
    </source>
</evidence>
<dbReference type="Gene3D" id="2.30.130.10">
    <property type="entry name" value="PUA domain"/>
    <property type="match status" value="1"/>
</dbReference>
<dbReference type="PANTHER" id="PTHR13767:SF2">
    <property type="entry name" value="PSEUDOURIDYLATE SYNTHASE TRUB1"/>
    <property type="match status" value="1"/>
</dbReference>
<reference evidence="9" key="2">
    <citation type="submission" date="2020-09" db="EMBL/GenBank/DDBJ databases">
        <authorList>
            <person name="Sun Q."/>
            <person name="Zhou Y."/>
        </authorList>
    </citation>
    <scope>NUCLEOTIDE SEQUENCE</scope>
    <source>
        <strain evidence="9">CGMCC 1.12726</strain>
    </source>
</reference>
<dbReference type="AlphaFoldDB" id="A0A917CLI9"/>
<gene>
    <name evidence="5 9" type="primary">truB</name>
    <name evidence="9" type="ORF">GCM10010960_13270</name>
</gene>
<keyword evidence="4 5" id="KW-0413">Isomerase</keyword>
<evidence type="ECO:0000313" key="9">
    <source>
        <dbReference type="EMBL" id="GGF92715.1"/>
    </source>
</evidence>
<feature type="domain" description="tRNA pseudouridylate synthase B C-terminal" evidence="8">
    <location>
        <begin position="184"/>
        <end position="244"/>
    </location>
</feature>
<dbReference type="EC" id="5.4.99.25" evidence="5"/>
<dbReference type="SUPFAM" id="SSF88697">
    <property type="entry name" value="PUA domain-like"/>
    <property type="match status" value="1"/>
</dbReference>